<evidence type="ECO:0000256" key="8">
    <source>
        <dbReference type="ARBA" id="ARBA00022777"/>
    </source>
</evidence>
<keyword evidence="6" id="KW-0808">Transferase</keyword>
<dbReference type="PANTHER" id="PTHR22984">
    <property type="entry name" value="SERINE/THREONINE-PROTEIN KINASE PIM"/>
    <property type="match status" value="1"/>
</dbReference>
<dbReference type="GO" id="GO:0005524">
    <property type="term" value="F:ATP binding"/>
    <property type="evidence" value="ECO:0007669"/>
    <property type="project" value="UniProtKB-KW"/>
</dbReference>
<dbReference type="Gene3D" id="1.10.510.10">
    <property type="entry name" value="Transferase(Phosphotransferase) domain 1"/>
    <property type="match status" value="1"/>
</dbReference>
<keyword evidence="10" id="KW-1035">Host cytoplasm</keyword>
<reference evidence="14 15" key="1">
    <citation type="submission" date="2024-04" db="EMBL/GenBank/DDBJ databases">
        <authorList>
            <person name="Waldvogel A.-M."/>
            <person name="Schoenle A."/>
        </authorList>
    </citation>
    <scope>NUCLEOTIDE SEQUENCE [LARGE SCALE GENOMIC DNA]</scope>
</reference>
<dbReference type="PANTHER" id="PTHR22984:SF25">
    <property type="entry name" value="PROTEIN KINASE DOMAIN-CONTAINING PROTEIN"/>
    <property type="match status" value="1"/>
</dbReference>
<evidence type="ECO:0000256" key="6">
    <source>
        <dbReference type="ARBA" id="ARBA00022679"/>
    </source>
</evidence>
<dbReference type="InterPro" id="IPR051138">
    <property type="entry name" value="PIM_Ser/Thr_kinase"/>
</dbReference>
<dbReference type="Proteomes" id="UP001497482">
    <property type="component" value="Chromosome 4"/>
</dbReference>
<accession>A0AAV2LQ06</accession>
<evidence type="ECO:0000256" key="4">
    <source>
        <dbReference type="ARBA" id="ARBA00016885"/>
    </source>
</evidence>
<evidence type="ECO:0000256" key="9">
    <source>
        <dbReference type="ARBA" id="ARBA00022840"/>
    </source>
</evidence>
<sequence>MRPLRQNTAVSLFDWFESDLEILIVMERPSNSIDHLEYSVLHEPQPKDTIRDIIKQLAQDHKNWVFHRDIKTANILMQDTQEGARVRIVDFGCSCAVSTTLGTWALWTSALRRCSSAADAQPDLPQPDVWQIRAIAYEFLNGDAITFEICEWLY</sequence>
<keyword evidence="15" id="KW-1185">Reference proteome</keyword>
<dbReference type="GO" id="GO:0004674">
    <property type="term" value="F:protein serine/threonine kinase activity"/>
    <property type="evidence" value="ECO:0007669"/>
    <property type="project" value="UniProtKB-KW"/>
</dbReference>
<dbReference type="GO" id="GO:0005737">
    <property type="term" value="C:cytoplasm"/>
    <property type="evidence" value="ECO:0007669"/>
    <property type="project" value="TreeGrafter"/>
</dbReference>
<evidence type="ECO:0000256" key="5">
    <source>
        <dbReference type="ARBA" id="ARBA00022527"/>
    </source>
</evidence>
<comment type="subcellular location">
    <subcellularLocation>
        <location evidence="1">Host cytoplasm</location>
    </subcellularLocation>
</comment>
<evidence type="ECO:0000256" key="2">
    <source>
        <dbReference type="ARBA" id="ARBA00005505"/>
    </source>
</evidence>
<dbReference type="Pfam" id="PF00069">
    <property type="entry name" value="Pkinase"/>
    <property type="match status" value="1"/>
</dbReference>
<keyword evidence="5" id="KW-0723">Serine/threonine-protein kinase</keyword>
<keyword evidence="7" id="KW-0547">Nucleotide-binding</keyword>
<dbReference type="AlphaFoldDB" id="A0AAV2LQ06"/>
<evidence type="ECO:0000256" key="1">
    <source>
        <dbReference type="ARBA" id="ARBA00004192"/>
    </source>
</evidence>
<evidence type="ECO:0000256" key="11">
    <source>
        <dbReference type="ARBA" id="ARBA00047899"/>
    </source>
</evidence>
<organism evidence="14 15">
    <name type="scientific">Knipowitschia caucasica</name>
    <name type="common">Caucasian dwarf goby</name>
    <name type="synonym">Pomatoschistus caucasicus</name>
    <dbReference type="NCBI Taxonomy" id="637954"/>
    <lineage>
        <taxon>Eukaryota</taxon>
        <taxon>Metazoa</taxon>
        <taxon>Chordata</taxon>
        <taxon>Craniata</taxon>
        <taxon>Vertebrata</taxon>
        <taxon>Euteleostomi</taxon>
        <taxon>Actinopterygii</taxon>
        <taxon>Neopterygii</taxon>
        <taxon>Teleostei</taxon>
        <taxon>Neoteleostei</taxon>
        <taxon>Acanthomorphata</taxon>
        <taxon>Gobiaria</taxon>
        <taxon>Gobiiformes</taxon>
        <taxon>Gobioidei</taxon>
        <taxon>Gobiidae</taxon>
        <taxon>Gobiinae</taxon>
        <taxon>Knipowitschia</taxon>
    </lineage>
</organism>
<comment type="catalytic activity">
    <reaction evidence="12">
        <text>L-seryl-[protein] + ATP = O-phospho-L-seryl-[protein] + ADP + H(+)</text>
        <dbReference type="Rhea" id="RHEA:17989"/>
        <dbReference type="Rhea" id="RHEA-COMP:9863"/>
        <dbReference type="Rhea" id="RHEA-COMP:11604"/>
        <dbReference type="ChEBI" id="CHEBI:15378"/>
        <dbReference type="ChEBI" id="CHEBI:29999"/>
        <dbReference type="ChEBI" id="CHEBI:30616"/>
        <dbReference type="ChEBI" id="CHEBI:83421"/>
        <dbReference type="ChEBI" id="CHEBI:456216"/>
        <dbReference type="EC" id="2.7.11.1"/>
    </reaction>
</comment>
<evidence type="ECO:0000313" key="14">
    <source>
        <dbReference type="EMBL" id="CAL1603666.1"/>
    </source>
</evidence>
<evidence type="ECO:0000313" key="15">
    <source>
        <dbReference type="Proteomes" id="UP001497482"/>
    </source>
</evidence>
<protein>
    <recommendedName>
        <fullName evidence="4">Serine/threonine-protein kinase 1</fullName>
        <ecNumber evidence="3">2.7.11.1</ecNumber>
    </recommendedName>
</protein>
<dbReference type="EC" id="2.7.11.1" evidence="3"/>
<evidence type="ECO:0000259" key="13">
    <source>
        <dbReference type="PROSITE" id="PS50011"/>
    </source>
</evidence>
<dbReference type="InterPro" id="IPR011009">
    <property type="entry name" value="Kinase-like_dom_sf"/>
</dbReference>
<keyword evidence="8" id="KW-0418">Kinase</keyword>
<evidence type="ECO:0000256" key="7">
    <source>
        <dbReference type="ARBA" id="ARBA00022741"/>
    </source>
</evidence>
<feature type="domain" description="Protein kinase" evidence="13">
    <location>
        <begin position="1"/>
        <end position="154"/>
    </location>
</feature>
<dbReference type="SUPFAM" id="SSF56112">
    <property type="entry name" value="Protein kinase-like (PK-like)"/>
    <property type="match status" value="1"/>
</dbReference>
<dbReference type="InterPro" id="IPR000719">
    <property type="entry name" value="Prot_kinase_dom"/>
</dbReference>
<dbReference type="EMBL" id="OZ035826">
    <property type="protein sequence ID" value="CAL1603666.1"/>
    <property type="molecule type" value="Genomic_DNA"/>
</dbReference>
<proteinExistence type="inferred from homology"/>
<evidence type="ECO:0000256" key="12">
    <source>
        <dbReference type="ARBA" id="ARBA00048679"/>
    </source>
</evidence>
<evidence type="ECO:0000256" key="3">
    <source>
        <dbReference type="ARBA" id="ARBA00012513"/>
    </source>
</evidence>
<comment type="similarity">
    <text evidence="2">Belongs to the protein kinase superfamily. CAMK Ser/Thr protein kinase family. PIM subfamily.</text>
</comment>
<evidence type="ECO:0000256" key="10">
    <source>
        <dbReference type="ARBA" id="ARBA00023200"/>
    </source>
</evidence>
<dbReference type="PROSITE" id="PS50011">
    <property type="entry name" value="PROTEIN_KINASE_DOM"/>
    <property type="match status" value="1"/>
</dbReference>
<comment type="catalytic activity">
    <reaction evidence="11">
        <text>L-threonyl-[protein] + ATP = O-phospho-L-threonyl-[protein] + ADP + H(+)</text>
        <dbReference type="Rhea" id="RHEA:46608"/>
        <dbReference type="Rhea" id="RHEA-COMP:11060"/>
        <dbReference type="Rhea" id="RHEA-COMP:11605"/>
        <dbReference type="ChEBI" id="CHEBI:15378"/>
        <dbReference type="ChEBI" id="CHEBI:30013"/>
        <dbReference type="ChEBI" id="CHEBI:30616"/>
        <dbReference type="ChEBI" id="CHEBI:61977"/>
        <dbReference type="ChEBI" id="CHEBI:456216"/>
        <dbReference type="EC" id="2.7.11.1"/>
    </reaction>
</comment>
<name>A0AAV2LQ06_KNICA</name>
<dbReference type="InterPro" id="IPR008271">
    <property type="entry name" value="Ser/Thr_kinase_AS"/>
</dbReference>
<keyword evidence="9" id="KW-0067">ATP-binding</keyword>
<gene>
    <name evidence="14" type="ORF">KC01_LOCUS31317</name>
</gene>
<dbReference type="PROSITE" id="PS00108">
    <property type="entry name" value="PROTEIN_KINASE_ST"/>
    <property type="match status" value="1"/>
</dbReference>